<dbReference type="GO" id="GO:0048471">
    <property type="term" value="C:perinuclear region of cytoplasm"/>
    <property type="evidence" value="ECO:0007669"/>
    <property type="project" value="TreeGrafter"/>
</dbReference>
<comment type="caution">
    <text evidence="6">The sequence shown here is derived from an EMBL/GenBank/DDBJ whole genome shotgun (WGS) entry which is preliminary data.</text>
</comment>
<sequence length="155" mass="17485">MTLIIDTNTRLENVTPHIDFHRIEKKPISTDGVFANMSAKPGTESNKSEETVSTYEEAAAAYITPPYWQTTNIAGIGDVILVEDLLLRIIFLLFLYASFQFVGFMLTYLLHTSHASKVNISIKTILLLNINVFHITECFTVWFGYISSSNGLLYI</sequence>
<gene>
    <name evidence="6" type="ORF">INT48_009865</name>
</gene>
<dbReference type="GO" id="GO:0005783">
    <property type="term" value="C:endoplasmic reticulum"/>
    <property type="evidence" value="ECO:0007669"/>
    <property type="project" value="TreeGrafter"/>
</dbReference>
<feature type="transmembrane region" description="Helical" evidence="5">
    <location>
        <begin position="85"/>
        <end position="110"/>
    </location>
</feature>
<dbReference type="Proteomes" id="UP000613177">
    <property type="component" value="Unassembled WGS sequence"/>
</dbReference>
<keyword evidence="4 5" id="KW-0472">Membrane</keyword>
<dbReference type="GO" id="GO:0031398">
    <property type="term" value="P:positive regulation of protein ubiquitination"/>
    <property type="evidence" value="ECO:0007669"/>
    <property type="project" value="TreeGrafter"/>
</dbReference>
<evidence type="ECO:0000256" key="2">
    <source>
        <dbReference type="ARBA" id="ARBA00022692"/>
    </source>
</evidence>
<dbReference type="GO" id="GO:0006511">
    <property type="term" value="P:ubiquitin-dependent protein catabolic process"/>
    <property type="evidence" value="ECO:0007669"/>
    <property type="project" value="TreeGrafter"/>
</dbReference>
<feature type="transmembrane region" description="Helical" evidence="5">
    <location>
        <begin position="122"/>
        <end position="145"/>
    </location>
</feature>
<dbReference type="GO" id="GO:0005794">
    <property type="term" value="C:Golgi apparatus"/>
    <property type="evidence" value="ECO:0007669"/>
    <property type="project" value="TreeGrafter"/>
</dbReference>
<dbReference type="PANTHER" id="PTHR13396:SF5">
    <property type="entry name" value="NEDD4 FAMILY INTERACTING PROTEIN"/>
    <property type="match status" value="1"/>
</dbReference>
<protein>
    <submittedName>
        <fullName evidence="6">Uncharacterized protein</fullName>
    </submittedName>
</protein>
<dbReference type="GO" id="GO:0007034">
    <property type="term" value="P:vacuolar transport"/>
    <property type="evidence" value="ECO:0007669"/>
    <property type="project" value="InterPro"/>
</dbReference>
<evidence type="ECO:0000256" key="5">
    <source>
        <dbReference type="SAM" id="Phobius"/>
    </source>
</evidence>
<evidence type="ECO:0000256" key="3">
    <source>
        <dbReference type="ARBA" id="ARBA00022989"/>
    </source>
</evidence>
<evidence type="ECO:0000313" key="7">
    <source>
        <dbReference type="Proteomes" id="UP000613177"/>
    </source>
</evidence>
<evidence type="ECO:0000313" key="6">
    <source>
        <dbReference type="EMBL" id="KAG2233065.1"/>
    </source>
</evidence>
<dbReference type="PANTHER" id="PTHR13396">
    <property type="entry name" value="NEDD4 FAMILY INTERACTING PROTEIN 1/2"/>
    <property type="match status" value="1"/>
</dbReference>
<evidence type="ECO:0000256" key="1">
    <source>
        <dbReference type="ARBA" id="ARBA00004141"/>
    </source>
</evidence>
<dbReference type="AlphaFoldDB" id="A0A8H7SN63"/>
<reference evidence="6" key="1">
    <citation type="submission" date="2021-01" db="EMBL/GenBank/DDBJ databases">
        <title>Metabolic potential, ecology and presence of endohyphal bacteria is reflected in genomic diversity of Mucoromycotina.</title>
        <authorList>
            <person name="Muszewska A."/>
            <person name="Okrasinska A."/>
            <person name="Steczkiewicz K."/>
            <person name="Drgas O."/>
            <person name="Orlowska M."/>
            <person name="Perlinska-Lenart U."/>
            <person name="Aleksandrzak-Piekarczyk T."/>
            <person name="Szatraj K."/>
            <person name="Zielenkiewicz U."/>
            <person name="Pilsyk S."/>
            <person name="Malc E."/>
            <person name="Mieczkowski P."/>
            <person name="Kruszewska J.S."/>
            <person name="Biernat P."/>
            <person name="Pawlowska J."/>
        </authorList>
    </citation>
    <scope>NUCLEOTIDE SEQUENCE</scope>
    <source>
        <strain evidence="6">WA0000018081</strain>
    </source>
</reference>
<accession>A0A8H7SN63</accession>
<dbReference type="InterPro" id="IPR019325">
    <property type="entry name" value="NEDD4/Bsd2"/>
</dbReference>
<organism evidence="6 7">
    <name type="scientific">Thamnidium elegans</name>
    <dbReference type="NCBI Taxonomy" id="101142"/>
    <lineage>
        <taxon>Eukaryota</taxon>
        <taxon>Fungi</taxon>
        <taxon>Fungi incertae sedis</taxon>
        <taxon>Mucoromycota</taxon>
        <taxon>Mucoromycotina</taxon>
        <taxon>Mucoromycetes</taxon>
        <taxon>Mucorales</taxon>
        <taxon>Mucorineae</taxon>
        <taxon>Mucoraceae</taxon>
        <taxon>Thamnidium</taxon>
    </lineage>
</organism>
<keyword evidence="7" id="KW-1185">Reference proteome</keyword>
<proteinExistence type="predicted"/>
<dbReference type="GO" id="GO:0030001">
    <property type="term" value="P:metal ion transport"/>
    <property type="evidence" value="ECO:0007669"/>
    <property type="project" value="InterPro"/>
</dbReference>
<dbReference type="EMBL" id="JAEPRE010000091">
    <property type="protein sequence ID" value="KAG2233065.1"/>
    <property type="molecule type" value="Genomic_DNA"/>
</dbReference>
<evidence type="ECO:0000256" key="4">
    <source>
        <dbReference type="ARBA" id="ARBA00023136"/>
    </source>
</evidence>
<dbReference type="GO" id="GO:0016020">
    <property type="term" value="C:membrane"/>
    <property type="evidence" value="ECO:0007669"/>
    <property type="project" value="UniProtKB-SubCell"/>
</dbReference>
<keyword evidence="2 5" id="KW-0812">Transmembrane</keyword>
<comment type="subcellular location">
    <subcellularLocation>
        <location evidence="1">Membrane</location>
        <topology evidence="1">Multi-pass membrane protein</topology>
    </subcellularLocation>
</comment>
<name>A0A8H7SN63_9FUNG</name>
<keyword evidence="3 5" id="KW-1133">Transmembrane helix</keyword>
<dbReference type="Pfam" id="PF10176">
    <property type="entry name" value="NEDD4_Bsd2"/>
    <property type="match status" value="1"/>
</dbReference>